<dbReference type="InterPro" id="IPR041217">
    <property type="entry name" value="Cas9_C"/>
</dbReference>
<name>A0A8B4HAH2_9CORY</name>
<accession>A0A8B4HAH2</accession>
<keyword evidence="5 12" id="KW-0378">Hydrolase</keyword>
<dbReference type="AlphaFoldDB" id="A0A8B4HAH2"/>
<evidence type="ECO:0000256" key="10">
    <source>
        <dbReference type="ARBA" id="ARBA00023211"/>
    </source>
</evidence>
<dbReference type="InterPro" id="IPR040796">
    <property type="entry name" value="Cas9_b_hairpin"/>
</dbReference>
<dbReference type="Pfam" id="PF18525">
    <property type="entry name" value="Cas9_C"/>
    <property type="match status" value="1"/>
</dbReference>
<keyword evidence="4 12" id="KW-0255">Endonuclease</keyword>
<dbReference type="GO" id="GO:0003677">
    <property type="term" value="F:DNA binding"/>
    <property type="evidence" value="ECO:0007669"/>
    <property type="project" value="UniProtKB-UniRule"/>
</dbReference>
<evidence type="ECO:0000259" key="13">
    <source>
        <dbReference type="PROSITE" id="PS51749"/>
    </source>
</evidence>
<dbReference type="GO" id="GO:0008270">
    <property type="term" value="F:zinc ion binding"/>
    <property type="evidence" value="ECO:0007669"/>
    <property type="project" value="InterPro"/>
</dbReference>
<keyword evidence="3" id="KW-0479">Metal-binding</keyword>
<dbReference type="InterPro" id="IPR036397">
    <property type="entry name" value="RNaseH_sf"/>
</dbReference>
<evidence type="ECO:0000256" key="8">
    <source>
        <dbReference type="ARBA" id="ARBA00023118"/>
    </source>
</evidence>
<dbReference type="Pfam" id="PF18541">
    <property type="entry name" value="RuvC_III"/>
    <property type="match status" value="1"/>
</dbReference>
<sequence length="1089" mass="122351">MNSANVNYRVGIDVGSYSLGMAAIAIDDDGKPTEILSAISLIHDSGVDPDSAKSAATRLATSGIARRTRRLYRRKRKRLAKLDKFISSQGWPLKEFEKYEDPFYPWRVRAELATTAITDQQELGEKLSIALRHIARHRGWRNPYSKVTALYTVTEPSDAFLAMQEECAKQLGRTIPETITVGQLVTGMNLGKTRLRGENSLLAARPRQSDNANEIHTIAKVQGLSNELVRQIIDHVFAAESPKGSAAEQVGKDPLQPTKKRALKASDAFQQYRIAALIGNLRIRGGKGNRRLTTEETRLVFDYLRSLPAKQEPTWQLVAEQLKIDRGNLVGTAIMTDDGERAGAKPPVHDTNRIMENTKIKPLATWWKSADADARAAMVKALSNAEVDDFDSQAGAQVQEFFFGISDEDQEKLDGLHLPIGRAAYSEDTLDRLTKRMIGEGMDLYEARQAEFKISNDWAPPAPEIGERVGNPAVDRVLKATARWLNAAERQWGAPKSVNIEHVRAAFMSESSARELDRDNQQRAKRNVKVVAEMQEKLGIEGRPSRADVWRFQSIQRQNGKCAYCGAEISFKNSEMDHIIPQAGEGSTNTRDNLVAVCRECNSSKSNIAFAVWAENTSRPGVSVQKAIERTHHWVTDSGLRKPEFDKFRKQVCDRLRRKATDEPIDARSLESVAWMANELRSRIAQKFKDGDTKVRVYKGALTAEARRASGISGKLEFVDGKGKSRLDRRHHAVDAAVVAFTSNYVAETLALRSNMKFDQELRRKAPQWREFTGSDHVHQVEWTKWKYRMQALAELLNNALVQDRIVVMHNLRLRLGNGAAHEDTIGKLTRLKVGDAISTTDIDRASSEALWCALTRDPDYDPKTGLPENPNRTIRIHGTHLTASDEITVFPVAAASIPIRDGFAKLGSNYHHVRLFRVPSGKKYKYCLMQVYTVDLLKFRKEDLFTVELKPQTISVRTCEALLRKALANGTAEYLGWLVSDDELLIDTSSFDTPGIVKLREEYGPVNRWRLAGLTSVTRLNLRPLYLSKEGLKPNVNPEIKKIIDNRSWIITVNKLFSSGHVKIIRRDALGRPRLHSAAHLPICWEVK</sequence>
<reference evidence="14 15" key="1">
    <citation type="submission" date="2018-06" db="EMBL/GenBank/DDBJ databases">
        <authorList>
            <consortium name="Pathogen Informatics"/>
            <person name="Doyle S."/>
        </authorList>
    </citation>
    <scope>NUCLEOTIDE SEQUENCE [LARGE SCALE GENOMIC DNA]</scope>
    <source>
        <strain evidence="14 15">NCTC10254</strain>
    </source>
</reference>
<keyword evidence="7" id="KW-0694">RNA-binding</keyword>
<evidence type="ECO:0000256" key="1">
    <source>
        <dbReference type="ARBA" id="ARBA00001946"/>
    </source>
</evidence>
<evidence type="ECO:0000313" key="14">
    <source>
        <dbReference type="EMBL" id="SPW33988.1"/>
    </source>
</evidence>
<dbReference type="InterPro" id="IPR041225">
    <property type="entry name" value="Cas9_Topo"/>
</dbReference>
<dbReference type="InterPro" id="IPR041383">
    <property type="entry name" value="RuvC_III"/>
</dbReference>
<keyword evidence="9 12" id="KW-0238">DNA-binding</keyword>
<comment type="subunit">
    <text evidence="11">Monomer. Binds crRNA and tracrRNA.</text>
</comment>
<evidence type="ECO:0000256" key="2">
    <source>
        <dbReference type="ARBA" id="ARBA00022722"/>
    </source>
</evidence>
<dbReference type="InterPro" id="IPR052892">
    <property type="entry name" value="NA-targeting_endonuclease"/>
</dbReference>
<dbReference type="Gene3D" id="3.30.70.3520">
    <property type="match status" value="1"/>
</dbReference>
<evidence type="ECO:0000256" key="5">
    <source>
        <dbReference type="ARBA" id="ARBA00022801"/>
    </source>
</evidence>
<dbReference type="Gene3D" id="1.10.30.50">
    <property type="match status" value="1"/>
</dbReference>
<dbReference type="InterPro" id="IPR003615">
    <property type="entry name" value="HNH_nuc"/>
</dbReference>
<dbReference type="Gene3D" id="3.30.420.10">
    <property type="entry name" value="Ribonuclease H-like superfamily/Ribonuclease H"/>
    <property type="match status" value="2"/>
</dbReference>
<keyword evidence="2 12" id="KW-0540">Nuclease</keyword>
<dbReference type="Pfam" id="PF17894">
    <property type="entry name" value="Cas9_Topo"/>
    <property type="match status" value="1"/>
</dbReference>
<keyword evidence="6" id="KW-0460">Magnesium</keyword>
<evidence type="ECO:0000256" key="12">
    <source>
        <dbReference type="PROSITE-ProRule" id="PRU01085"/>
    </source>
</evidence>
<evidence type="ECO:0000256" key="11">
    <source>
        <dbReference type="ARBA" id="ARBA00046380"/>
    </source>
</evidence>
<dbReference type="Pfam" id="PF17893">
    <property type="entry name" value="Cas9_b_hairpin"/>
    <property type="match status" value="1"/>
</dbReference>
<dbReference type="Pfam" id="PF18470">
    <property type="entry name" value="Cas9_a"/>
    <property type="match status" value="1"/>
</dbReference>
<proteinExistence type="predicted"/>
<dbReference type="PANTHER" id="PTHR33877">
    <property type="entry name" value="SLL1193 PROTEIN"/>
    <property type="match status" value="1"/>
</dbReference>
<dbReference type="GO" id="GO:0004519">
    <property type="term" value="F:endonuclease activity"/>
    <property type="evidence" value="ECO:0007669"/>
    <property type="project" value="UniProtKB-UniRule"/>
</dbReference>
<dbReference type="Pfam" id="PF01844">
    <property type="entry name" value="HNH"/>
    <property type="match status" value="1"/>
</dbReference>
<dbReference type="EMBL" id="UARK01000035">
    <property type="protein sequence ID" value="SPW33988.1"/>
    <property type="molecule type" value="Genomic_DNA"/>
</dbReference>
<evidence type="ECO:0000313" key="15">
    <source>
        <dbReference type="Proteomes" id="UP000249886"/>
    </source>
</evidence>
<protein>
    <submittedName>
        <fullName evidence="14">CRISPR-associated endonuclease</fullName>
    </submittedName>
</protein>
<dbReference type="PANTHER" id="PTHR33877:SF1">
    <property type="entry name" value="TYPE IV METHYL-DIRECTED RESTRICTION ENZYME ECOKMCRA"/>
    <property type="match status" value="1"/>
</dbReference>
<organism evidence="14 15">
    <name type="scientific">Corynebacterium matruchotii</name>
    <dbReference type="NCBI Taxonomy" id="43768"/>
    <lineage>
        <taxon>Bacteria</taxon>
        <taxon>Bacillati</taxon>
        <taxon>Actinomycetota</taxon>
        <taxon>Actinomycetes</taxon>
        <taxon>Mycobacteriales</taxon>
        <taxon>Corynebacteriaceae</taxon>
        <taxon>Corynebacterium</taxon>
    </lineage>
</organism>
<keyword evidence="8" id="KW-0051">Antiviral defense</keyword>
<evidence type="ECO:0000256" key="4">
    <source>
        <dbReference type="ARBA" id="ARBA00022759"/>
    </source>
</evidence>
<evidence type="ECO:0000256" key="6">
    <source>
        <dbReference type="ARBA" id="ARBA00022842"/>
    </source>
</evidence>
<dbReference type="PROSITE" id="PS51749">
    <property type="entry name" value="HNH_CAS9"/>
    <property type="match status" value="1"/>
</dbReference>
<dbReference type="SMART" id="SM00507">
    <property type="entry name" value="HNHc"/>
    <property type="match status" value="1"/>
</dbReference>
<dbReference type="GO" id="GO:0003723">
    <property type="term" value="F:RNA binding"/>
    <property type="evidence" value="ECO:0007669"/>
    <property type="project" value="UniProtKB-UniRule"/>
</dbReference>
<evidence type="ECO:0000256" key="7">
    <source>
        <dbReference type="ARBA" id="ARBA00022884"/>
    </source>
</evidence>
<dbReference type="InterPro" id="IPR040619">
    <property type="entry name" value="Cas9_alpha-helical_lobe"/>
</dbReference>
<dbReference type="GO" id="GO:0051607">
    <property type="term" value="P:defense response to virus"/>
    <property type="evidence" value="ECO:0007669"/>
    <property type="project" value="UniProtKB-KW"/>
</dbReference>
<feature type="domain" description="HNH Cas9-type" evidence="13">
    <location>
        <begin position="509"/>
        <end position="670"/>
    </location>
</feature>
<dbReference type="InterPro" id="IPR033114">
    <property type="entry name" value="HNH_CAS9"/>
</dbReference>
<evidence type="ECO:0000256" key="3">
    <source>
        <dbReference type="ARBA" id="ARBA00022723"/>
    </source>
</evidence>
<keyword evidence="10" id="KW-0464">Manganese</keyword>
<gene>
    <name evidence="14" type="primary">cas3</name>
    <name evidence="14" type="ORF">NCTC10254_02529</name>
</gene>
<comment type="cofactor">
    <cofactor evidence="1">
        <name>Mg(2+)</name>
        <dbReference type="ChEBI" id="CHEBI:18420"/>
    </cofactor>
</comment>
<dbReference type="Proteomes" id="UP000249886">
    <property type="component" value="Unassembled WGS sequence"/>
</dbReference>
<dbReference type="InterPro" id="IPR028629">
    <property type="entry name" value="Cas9"/>
</dbReference>
<dbReference type="InterPro" id="IPR002711">
    <property type="entry name" value="HNH"/>
</dbReference>
<dbReference type="GO" id="GO:0016787">
    <property type="term" value="F:hydrolase activity"/>
    <property type="evidence" value="ECO:0007669"/>
    <property type="project" value="UniProtKB-KW"/>
</dbReference>
<comment type="caution">
    <text evidence="14">The sequence shown here is derived from an EMBL/GenBank/DDBJ whole genome shotgun (WGS) entry which is preliminary data.</text>
</comment>
<evidence type="ECO:0000256" key="9">
    <source>
        <dbReference type="ARBA" id="ARBA00023125"/>
    </source>
</evidence>
<dbReference type="NCBIfam" id="TIGR01865">
    <property type="entry name" value="cas_Csn1"/>
    <property type="match status" value="1"/>
</dbReference>